<evidence type="ECO:0000256" key="4">
    <source>
        <dbReference type="ARBA" id="ARBA00022516"/>
    </source>
</evidence>
<dbReference type="InterPro" id="IPR009081">
    <property type="entry name" value="PP-bd_ACP"/>
</dbReference>
<evidence type="ECO:0000256" key="7">
    <source>
        <dbReference type="ARBA" id="ARBA00022832"/>
    </source>
</evidence>
<gene>
    <name evidence="14" type="ORF">RJT34_14324</name>
</gene>
<reference evidence="14 15" key="1">
    <citation type="submission" date="2024-01" db="EMBL/GenBank/DDBJ databases">
        <title>The genomes of 5 underutilized Papilionoideae crops provide insights into root nodulation and disease resistance.</title>
        <authorList>
            <person name="Yuan L."/>
        </authorList>
    </citation>
    <scope>NUCLEOTIDE SEQUENCE [LARGE SCALE GENOMIC DNA]</scope>
    <source>
        <strain evidence="14">LY-2023</strain>
        <tissue evidence="14">Leaf</tissue>
    </source>
</reference>
<dbReference type="GO" id="GO:0000036">
    <property type="term" value="F:acyl carrier activity"/>
    <property type="evidence" value="ECO:0007669"/>
    <property type="project" value="TreeGrafter"/>
</dbReference>
<dbReference type="Proteomes" id="UP001359559">
    <property type="component" value="Unassembled WGS sequence"/>
</dbReference>
<keyword evidence="6" id="KW-0249">Electron transport</keyword>
<evidence type="ECO:0000256" key="6">
    <source>
        <dbReference type="ARBA" id="ARBA00022660"/>
    </source>
</evidence>
<dbReference type="NCBIfam" id="TIGR00517">
    <property type="entry name" value="acyl_carrier"/>
    <property type="match status" value="1"/>
</dbReference>
<evidence type="ECO:0000256" key="1">
    <source>
        <dbReference type="ARBA" id="ARBA00005194"/>
    </source>
</evidence>
<keyword evidence="15" id="KW-1185">Reference proteome</keyword>
<dbReference type="SUPFAM" id="SSF47336">
    <property type="entry name" value="ACP-like"/>
    <property type="match status" value="1"/>
</dbReference>
<comment type="function">
    <text evidence="10">Carrier of the growing fatty acid chain in fatty acid biosynthesis. May be involved in the synthesis of short and medium chain fatty acids. Accessory and non-catalytic subunit of the mitochondrial membrane respiratory chain NADH dehydrogenase (Complex I), which functions in the transfer of electrons from NADH to the respiratory chain.</text>
</comment>
<dbReference type="Gene3D" id="1.10.1200.10">
    <property type="entry name" value="ACP-like"/>
    <property type="match status" value="1"/>
</dbReference>
<keyword evidence="5" id="KW-0597">Phosphoprotein</keyword>
<keyword evidence="6" id="KW-0679">Respiratory chain</keyword>
<evidence type="ECO:0000313" key="14">
    <source>
        <dbReference type="EMBL" id="KAK7303418.1"/>
    </source>
</evidence>
<evidence type="ECO:0000256" key="10">
    <source>
        <dbReference type="ARBA" id="ARBA00057783"/>
    </source>
</evidence>
<feature type="domain" description="Carrier" evidence="13">
    <location>
        <begin position="65"/>
        <end position="140"/>
    </location>
</feature>
<evidence type="ECO:0000259" key="13">
    <source>
        <dbReference type="PROSITE" id="PS50075"/>
    </source>
</evidence>
<evidence type="ECO:0000256" key="9">
    <source>
        <dbReference type="ARBA" id="ARBA00023160"/>
    </source>
</evidence>
<protein>
    <recommendedName>
        <fullName evidence="12">Acyl carrier protein</fullName>
    </recommendedName>
</protein>
<dbReference type="Pfam" id="PF00550">
    <property type="entry name" value="PP-binding"/>
    <property type="match status" value="1"/>
</dbReference>
<evidence type="ECO:0000256" key="5">
    <source>
        <dbReference type="ARBA" id="ARBA00022553"/>
    </source>
</evidence>
<dbReference type="InterPro" id="IPR003231">
    <property type="entry name" value="ACP"/>
</dbReference>
<evidence type="ECO:0000256" key="3">
    <source>
        <dbReference type="ARBA" id="ARBA00022450"/>
    </source>
</evidence>
<dbReference type="EMBL" id="JAYKXN010000003">
    <property type="protein sequence ID" value="KAK7303418.1"/>
    <property type="molecule type" value="Genomic_DNA"/>
</dbReference>
<comment type="caution">
    <text evidence="14">The sequence shown here is derived from an EMBL/GenBank/DDBJ whole genome shotgun (WGS) entry which is preliminary data.</text>
</comment>
<dbReference type="GO" id="GO:0005739">
    <property type="term" value="C:mitochondrion"/>
    <property type="evidence" value="ECO:0007669"/>
    <property type="project" value="UniProtKB-ARBA"/>
</dbReference>
<keyword evidence="4 12" id="KW-0444">Lipid biosynthesis</keyword>
<dbReference type="PANTHER" id="PTHR20863">
    <property type="entry name" value="ACYL CARRIER PROTEIN"/>
    <property type="match status" value="1"/>
</dbReference>
<sequence>MFILPCDNFEAVFGSYADLSMQSIRKCILTRVNLRRSTEGCIFARDENVHMQLRCWCSSTVGSSDLILDRVIALAKKYDKIDPSKVTESADFQKDLNLDSLDRVELVMAIEEEFSVEIPDEKADKLTCCADVAKYIASEAEQKNVEKP</sequence>
<dbReference type="FunFam" id="1.10.1200.10:FF:000003">
    <property type="entry name" value="Acyl carrier protein"/>
    <property type="match status" value="1"/>
</dbReference>
<dbReference type="InterPro" id="IPR036736">
    <property type="entry name" value="ACP-like_sf"/>
</dbReference>
<keyword evidence="9 12" id="KW-0275">Fatty acid biosynthesis</keyword>
<accession>A0AAN9JST3</accession>
<dbReference type="PROSITE" id="PS50075">
    <property type="entry name" value="CARRIER"/>
    <property type="match status" value="1"/>
</dbReference>
<name>A0AAN9JST3_CLITE</name>
<organism evidence="14 15">
    <name type="scientific">Clitoria ternatea</name>
    <name type="common">Butterfly pea</name>
    <dbReference type="NCBI Taxonomy" id="43366"/>
    <lineage>
        <taxon>Eukaryota</taxon>
        <taxon>Viridiplantae</taxon>
        <taxon>Streptophyta</taxon>
        <taxon>Embryophyta</taxon>
        <taxon>Tracheophyta</taxon>
        <taxon>Spermatophyta</taxon>
        <taxon>Magnoliopsida</taxon>
        <taxon>eudicotyledons</taxon>
        <taxon>Gunneridae</taxon>
        <taxon>Pentapetalae</taxon>
        <taxon>rosids</taxon>
        <taxon>fabids</taxon>
        <taxon>Fabales</taxon>
        <taxon>Fabaceae</taxon>
        <taxon>Papilionoideae</taxon>
        <taxon>50 kb inversion clade</taxon>
        <taxon>NPAAA clade</taxon>
        <taxon>indigoferoid/millettioid clade</taxon>
        <taxon>Phaseoleae</taxon>
        <taxon>Clitoria</taxon>
    </lineage>
</organism>
<comment type="similarity">
    <text evidence="2">Belongs to the acyl carrier protein (ACP) family.</text>
</comment>
<keyword evidence="7" id="KW-0276">Fatty acid metabolism</keyword>
<keyword evidence="6" id="KW-0813">Transport</keyword>
<comment type="subunit">
    <text evidence="11">Complex I is composed of at least 49 different subunits.</text>
</comment>
<keyword evidence="8" id="KW-0443">Lipid metabolism</keyword>
<dbReference type="GO" id="GO:0000035">
    <property type="term" value="F:acyl binding"/>
    <property type="evidence" value="ECO:0007669"/>
    <property type="project" value="TreeGrafter"/>
</dbReference>
<dbReference type="AlphaFoldDB" id="A0AAN9JST3"/>
<dbReference type="HAMAP" id="MF_01217">
    <property type="entry name" value="Acyl_carrier"/>
    <property type="match status" value="1"/>
</dbReference>
<evidence type="ECO:0000256" key="8">
    <source>
        <dbReference type="ARBA" id="ARBA00023098"/>
    </source>
</evidence>
<evidence type="ECO:0000256" key="2">
    <source>
        <dbReference type="ARBA" id="ARBA00010930"/>
    </source>
</evidence>
<dbReference type="PANTHER" id="PTHR20863:SF60">
    <property type="entry name" value="ACYL CARRIER PROTEIN 3, MITOCHONDRIAL"/>
    <property type="match status" value="1"/>
</dbReference>
<keyword evidence="3 12" id="KW-0596">Phosphopantetheine</keyword>
<evidence type="ECO:0000256" key="11">
    <source>
        <dbReference type="ARBA" id="ARBA00063067"/>
    </source>
</evidence>
<dbReference type="NCBIfam" id="NF002148">
    <property type="entry name" value="PRK00982.1-2"/>
    <property type="match status" value="1"/>
</dbReference>
<evidence type="ECO:0000256" key="12">
    <source>
        <dbReference type="RuleBase" id="RU000722"/>
    </source>
</evidence>
<comment type="pathway">
    <text evidence="1">Lipid metabolism; fatty acid biosynthesis.</text>
</comment>
<proteinExistence type="inferred from homology"/>
<evidence type="ECO:0000313" key="15">
    <source>
        <dbReference type="Proteomes" id="UP001359559"/>
    </source>
</evidence>